<dbReference type="InterPro" id="IPR059112">
    <property type="entry name" value="CysZ/EI24"/>
</dbReference>
<reference evidence="12" key="1">
    <citation type="submission" date="2020-06" db="EMBL/GenBank/DDBJ databases">
        <title>Analysis procedures for assessing recovery of high quality, complete, closed genomes from Nanopore long read metagenome sequencing.</title>
        <authorList>
            <person name="Bessarab I."/>
            <person name="Arumugam K."/>
            <person name="Haryono M."/>
            <person name="Liu X."/>
            <person name="Roy S."/>
            <person name="Zuniga-Montanez R.E."/>
            <person name="Qiu G."/>
            <person name="Drautz-Moses D.I."/>
            <person name="Law Y.Y."/>
            <person name="Wuertz S."/>
            <person name="Lauro F.M."/>
            <person name="Huson D.H."/>
            <person name="Williams R.B."/>
        </authorList>
    </citation>
    <scope>NUCLEOTIDE SEQUENCE [LARGE SCALE GENOMIC DNA]</scope>
    <source>
        <strain evidence="12">SSD2</strain>
    </source>
</reference>
<sequence length="243" mass="27416">MFTGFFKGFSYVFTGLSLITQKGIRPFVLVPLLINTILFAGGVWLAKTQLAYWMDRLLPNWLTWLEWLLWPVFAILIFFVVFYVFSIVANLIAAPFNSVLAERVEARLNGLPVPEFAGYQSLPGLIARTFKSELSKLWYMGKWFVLLLILTVIPGLNVVSPVAWTVFGAWMLAIEYADYPMGNHNLFFNDELVALKKRRPEALGFGWLLSIMTTIPVLNFLAMPVGVAGATALWVNSLSQNQP</sequence>
<comment type="subcellular location">
    <subcellularLocation>
        <location evidence="11">Cell inner membrane</location>
        <topology evidence="11">Multi-pass membrane protein</topology>
    </subcellularLocation>
    <subcellularLocation>
        <location evidence="1">Membrane</location>
        <topology evidence="1">Multi-pass membrane protein</topology>
    </subcellularLocation>
</comment>
<dbReference type="Pfam" id="PF07264">
    <property type="entry name" value="EI24"/>
    <property type="match status" value="1"/>
</dbReference>
<evidence type="ECO:0000256" key="7">
    <source>
        <dbReference type="ARBA" id="ARBA00022989"/>
    </source>
</evidence>
<evidence type="ECO:0000256" key="9">
    <source>
        <dbReference type="ARBA" id="ARBA00023136"/>
    </source>
</evidence>
<gene>
    <name evidence="11 12" type="primary">cysZ</name>
    <name evidence="12" type="ORF">HZT40_13690</name>
</gene>
<dbReference type="GO" id="GO:0009675">
    <property type="term" value="F:high-affinity sulfate:proton symporter activity"/>
    <property type="evidence" value="ECO:0007669"/>
    <property type="project" value="TreeGrafter"/>
</dbReference>
<evidence type="ECO:0000313" key="13">
    <source>
        <dbReference type="Proteomes" id="UP000510621"/>
    </source>
</evidence>
<dbReference type="PANTHER" id="PTHR37468">
    <property type="entry name" value="SULFATE TRANSPORTER CYSZ"/>
    <property type="match status" value="1"/>
</dbReference>
<dbReference type="InterPro" id="IPR050480">
    <property type="entry name" value="CysZ-like"/>
</dbReference>
<dbReference type="KEGG" id="this:HZT40_13690"/>
<keyword evidence="4 11" id="KW-0997">Cell inner membrane</keyword>
<feature type="transmembrane region" description="Helical" evidence="11">
    <location>
        <begin position="67"/>
        <end position="93"/>
    </location>
</feature>
<dbReference type="Proteomes" id="UP000510621">
    <property type="component" value="Chromosome"/>
</dbReference>
<proteinExistence type="inferred from homology"/>
<feature type="transmembrane region" description="Helical" evidence="11">
    <location>
        <begin position="27"/>
        <end position="47"/>
    </location>
</feature>
<evidence type="ECO:0000256" key="8">
    <source>
        <dbReference type="ARBA" id="ARBA00023032"/>
    </source>
</evidence>
<evidence type="ECO:0000256" key="10">
    <source>
        <dbReference type="ARBA" id="ARBA00023192"/>
    </source>
</evidence>
<organism evidence="12 13">
    <name type="scientific">Candidatus Thiothrix singaporensis</name>
    <dbReference type="NCBI Taxonomy" id="2799669"/>
    <lineage>
        <taxon>Bacteria</taxon>
        <taxon>Pseudomonadati</taxon>
        <taxon>Pseudomonadota</taxon>
        <taxon>Gammaproteobacteria</taxon>
        <taxon>Thiotrichales</taxon>
        <taxon>Thiotrichaceae</taxon>
        <taxon>Thiothrix</taxon>
    </lineage>
</organism>
<keyword evidence="6 11" id="KW-0812">Transmembrane</keyword>
<dbReference type="GO" id="GO:0005886">
    <property type="term" value="C:plasma membrane"/>
    <property type="evidence" value="ECO:0007669"/>
    <property type="project" value="UniProtKB-SubCell"/>
</dbReference>
<dbReference type="NCBIfam" id="NF003433">
    <property type="entry name" value="PRK04949.1"/>
    <property type="match status" value="1"/>
</dbReference>
<keyword evidence="3 11" id="KW-1003">Cell membrane</keyword>
<feature type="transmembrane region" description="Helical" evidence="11">
    <location>
        <begin position="202"/>
        <end position="235"/>
    </location>
</feature>
<dbReference type="EMBL" id="CP059265">
    <property type="protein sequence ID" value="QLQ32462.1"/>
    <property type="molecule type" value="Genomic_DNA"/>
</dbReference>
<comment type="function">
    <text evidence="11">High affinity, high specificity proton-dependent sulfate transporter, which mediates sulfate uptake. Provides the sulfur source for the cysteine synthesis pathway.</text>
</comment>
<accession>A0A7L6ATL6</accession>
<keyword evidence="13" id="KW-1185">Reference proteome</keyword>
<evidence type="ECO:0000256" key="4">
    <source>
        <dbReference type="ARBA" id="ARBA00022519"/>
    </source>
</evidence>
<dbReference type="GO" id="GO:0019344">
    <property type="term" value="P:cysteine biosynthetic process"/>
    <property type="evidence" value="ECO:0007669"/>
    <property type="project" value="UniProtKB-UniRule"/>
</dbReference>
<evidence type="ECO:0000256" key="6">
    <source>
        <dbReference type="ARBA" id="ARBA00022692"/>
    </source>
</evidence>
<keyword evidence="8 11" id="KW-0764">Sulfate transport</keyword>
<protein>
    <recommendedName>
        <fullName evidence="11">Sulfate transporter CysZ</fullName>
    </recommendedName>
</protein>
<feature type="transmembrane region" description="Helical" evidence="11">
    <location>
        <begin position="137"/>
        <end position="156"/>
    </location>
</feature>
<evidence type="ECO:0000256" key="11">
    <source>
        <dbReference type="HAMAP-Rule" id="MF_00468"/>
    </source>
</evidence>
<keyword evidence="5 11" id="KW-0028">Amino-acid biosynthesis</keyword>
<evidence type="ECO:0000256" key="1">
    <source>
        <dbReference type="ARBA" id="ARBA00004141"/>
    </source>
</evidence>
<dbReference type="HAMAP" id="MF_00468">
    <property type="entry name" value="CysZ"/>
    <property type="match status" value="1"/>
</dbReference>
<dbReference type="GO" id="GO:0000103">
    <property type="term" value="P:sulfate assimilation"/>
    <property type="evidence" value="ECO:0007669"/>
    <property type="project" value="InterPro"/>
</dbReference>
<comment type="similarity">
    <text evidence="11">Belongs to the CysZ family.</text>
</comment>
<evidence type="ECO:0000256" key="5">
    <source>
        <dbReference type="ARBA" id="ARBA00022605"/>
    </source>
</evidence>
<keyword evidence="2 11" id="KW-0813">Transport</keyword>
<keyword evidence="10 11" id="KW-0198">Cysteine biosynthesis</keyword>
<name>A0A7L6ATL6_9GAMM</name>
<dbReference type="InterPro" id="IPR022985">
    <property type="entry name" value="Sulfate_CysZ"/>
</dbReference>
<dbReference type="PANTHER" id="PTHR37468:SF1">
    <property type="entry name" value="SULFATE TRANSPORTER CYSZ"/>
    <property type="match status" value="1"/>
</dbReference>
<evidence type="ECO:0000256" key="2">
    <source>
        <dbReference type="ARBA" id="ARBA00022448"/>
    </source>
</evidence>
<evidence type="ECO:0000313" key="12">
    <source>
        <dbReference type="EMBL" id="QLQ32462.1"/>
    </source>
</evidence>
<evidence type="ECO:0000256" key="3">
    <source>
        <dbReference type="ARBA" id="ARBA00022475"/>
    </source>
</evidence>
<keyword evidence="7 11" id="KW-1133">Transmembrane helix</keyword>
<dbReference type="AlphaFoldDB" id="A0A7L6ATL6"/>
<keyword evidence="9 11" id="KW-0472">Membrane</keyword>